<name>A0A1I4F5Q6_9EURY</name>
<proteinExistence type="predicted"/>
<evidence type="ECO:0000313" key="1">
    <source>
        <dbReference type="EMBL" id="SFL12157.1"/>
    </source>
</evidence>
<dbReference type="AlphaFoldDB" id="A0A1I4F5Q6"/>
<organism evidence="1 2">
    <name type="scientific">Halogranum rubrum</name>
    <dbReference type="NCBI Taxonomy" id="553466"/>
    <lineage>
        <taxon>Archaea</taxon>
        <taxon>Methanobacteriati</taxon>
        <taxon>Methanobacteriota</taxon>
        <taxon>Stenosarchaea group</taxon>
        <taxon>Halobacteria</taxon>
        <taxon>Halobacteriales</taxon>
        <taxon>Haloferacaceae</taxon>
    </lineage>
</organism>
<dbReference type="Proteomes" id="UP000199607">
    <property type="component" value="Unassembled WGS sequence"/>
</dbReference>
<dbReference type="Pfam" id="PF26401">
    <property type="entry name" value="DUF8099"/>
    <property type="match status" value="1"/>
</dbReference>
<dbReference type="STRING" id="553466.SAMN04487950_2584"/>
<gene>
    <name evidence="1" type="ORF">SAMN04487950_2584</name>
</gene>
<protein>
    <submittedName>
        <fullName evidence="1">Uncharacterized protein</fullName>
    </submittedName>
</protein>
<reference evidence="2" key="1">
    <citation type="submission" date="2016-10" db="EMBL/GenBank/DDBJ databases">
        <authorList>
            <person name="Varghese N."/>
            <person name="Submissions S."/>
        </authorList>
    </citation>
    <scope>NUCLEOTIDE SEQUENCE [LARGE SCALE GENOMIC DNA]</scope>
    <source>
        <strain evidence="2">CGMCC 1.7738</strain>
    </source>
</reference>
<sequence length="64" mass="6833">MDSDSFAASRIAGQMTPVSGFTFTAMWRTLKPESNLGLTGFSGSNDAGLGELRSYRRLADGDGR</sequence>
<evidence type="ECO:0000313" key="2">
    <source>
        <dbReference type="Proteomes" id="UP000199607"/>
    </source>
</evidence>
<accession>A0A1I4F5Q6</accession>
<keyword evidence="2" id="KW-1185">Reference proteome</keyword>
<dbReference type="EMBL" id="FOTC01000002">
    <property type="protein sequence ID" value="SFL12157.1"/>
    <property type="molecule type" value="Genomic_DNA"/>
</dbReference>
<dbReference type="RefSeq" id="WP_089869841.1">
    <property type="nucleotide sequence ID" value="NZ_FOTC01000002.1"/>
</dbReference>
<dbReference type="InterPro" id="IPR058412">
    <property type="entry name" value="DUF8099"/>
</dbReference>